<dbReference type="PROSITE" id="PS50043">
    <property type="entry name" value="HTH_LUXR_2"/>
    <property type="match status" value="1"/>
</dbReference>
<dbReference type="PANTHER" id="PTHR44688">
    <property type="entry name" value="DNA-BINDING TRANSCRIPTIONAL ACTIVATOR DEVR_DOSR"/>
    <property type="match status" value="1"/>
</dbReference>
<dbReference type="RefSeq" id="WP_345373465.1">
    <property type="nucleotide sequence ID" value="NZ_BAABLM010000001.1"/>
</dbReference>
<dbReference type="CDD" id="cd06170">
    <property type="entry name" value="LuxR_C_like"/>
    <property type="match status" value="1"/>
</dbReference>
<dbReference type="SUPFAM" id="SSF46894">
    <property type="entry name" value="C-terminal effector domain of the bipartite response regulators"/>
    <property type="match status" value="1"/>
</dbReference>
<keyword evidence="7" id="KW-1185">Reference proteome</keyword>
<gene>
    <name evidence="6" type="ORF">GCM10025780_08100</name>
</gene>
<dbReference type="InterPro" id="IPR000792">
    <property type="entry name" value="Tscrpt_reg_LuxR_C"/>
</dbReference>
<dbReference type="Pfam" id="PF00196">
    <property type="entry name" value="GerE"/>
    <property type="match status" value="1"/>
</dbReference>
<keyword evidence="1" id="KW-0805">Transcription regulation</keyword>
<dbReference type="PRINTS" id="PR00038">
    <property type="entry name" value="HTHLUXR"/>
</dbReference>
<evidence type="ECO:0000256" key="1">
    <source>
        <dbReference type="ARBA" id="ARBA00023015"/>
    </source>
</evidence>
<name>A0ABP8VMP8_9MICO</name>
<comment type="caution">
    <text evidence="6">The sequence shown here is derived from an EMBL/GenBank/DDBJ whole genome shotgun (WGS) entry which is preliminary data.</text>
</comment>
<organism evidence="6 7">
    <name type="scientific">Frondihabitans cladoniiphilus</name>
    <dbReference type="NCBI Taxonomy" id="715785"/>
    <lineage>
        <taxon>Bacteria</taxon>
        <taxon>Bacillati</taxon>
        <taxon>Actinomycetota</taxon>
        <taxon>Actinomycetes</taxon>
        <taxon>Micrococcales</taxon>
        <taxon>Microbacteriaceae</taxon>
        <taxon>Frondihabitans</taxon>
    </lineage>
</organism>
<accession>A0ABP8VMP8</accession>
<evidence type="ECO:0000313" key="7">
    <source>
        <dbReference type="Proteomes" id="UP001501295"/>
    </source>
</evidence>
<dbReference type="Gene3D" id="1.10.10.10">
    <property type="entry name" value="Winged helix-like DNA-binding domain superfamily/Winged helix DNA-binding domain"/>
    <property type="match status" value="1"/>
</dbReference>
<dbReference type="InterPro" id="IPR036388">
    <property type="entry name" value="WH-like_DNA-bd_sf"/>
</dbReference>
<evidence type="ECO:0000259" key="5">
    <source>
        <dbReference type="PROSITE" id="PS50043"/>
    </source>
</evidence>
<reference evidence="7" key="1">
    <citation type="journal article" date="2019" name="Int. J. Syst. Evol. Microbiol.">
        <title>The Global Catalogue of Microorganisms (GCM) 10K type strain sequencing project: providing services to taxonomists for standard genome sequencing and annotation.</title>
        <authorList>
            <consortium name="The Broad Institute Genomics Platform"/>
            <consortium name="The Broad Institute Genome Sequencing Center for Infectious Disease"/>
            <person name="Wu L."/>
            <person name="Ma J."/>
        </authorList>
    </citation>
    <scope>NUCLEOTIDE SEQUENCE [LARGE SCALE GENOMIC DNA]</scope>
    <source>
        <strain evidence="7">JCM 18956</strain>
    </source>
</reference>
<dbReference type="PANTHER" id="PTHR44688:SF16">
    <property type="entry name" value="DNA-BINDING TRANSCRIPTIONAL ACTIVATOR DEVR_DOSR"/>
    <property type="match status" value="1"/>
</dbReference>
<feature type="region of interest" description="Disordered" evidence="4">
    <location>
        <begin position="92"/>
        <end position="111"/>
    </location>
</feature>
<dbReference type="SMART" id="SM00421">
    <property type="entry name" value="HTH_LUXR"/>
    <property type="match status" value="1"/>
</dbReference>
<evidence type="ECO:0000256" key="3">
    <source>
        <dbReference type="ARBA" id="ARBA00023163"/>
    </source>
</evidence>
<dbReference type="EMBL" id="BAABLM010000001">
    <property type="protein sequence ID" value="GAA4668023.1"/>
    <property type="molecule type" value="Genomic_DNA"/>
</dbReference>
<dbReference type="Proteomes" id="UP001501295">
    <property type="component" value="Unassembled WGS sequence"/>
</dbReference>
<protein>
    <recommendedName>
        <fullName evidence="5">HTH luxR-type domain-containing protein</fullName>
    </recommendedName>
</protein>
<proteinExistence type="predicted"/>
<sequence>MVRTPFSPHDPRARAARRAIGDLVAQEPPARELLDEVEARLRRVVPFDAGGWWTTDPETLLPTELWNFDIDVIARELKQDSGVPLEGLNSGPFDGHQSSSKAVAEHDVRNGNAKSGSDLRFVSRSGKSVWGAACWTRTDTSFSAEEVSYVTDIAREVGSALRRDLLRVAMHPTAGAAFPDVATGSGTLVLGKGDLVEGFTPEGKAWLEKLGVSHLSEPLPAALRWISLQARARADSTGSRTELRAARSRLATADGELVTVQAEVLQGSGDAKVVMTLEPVSSRSLFPLLLALYDLSAREKTVAGLVVAGWPLDDVAHHLSLSLYTVRDHVKAIYAKVGVRSRPELTARLGGVSAGNPAAVA</sequence>
<dbReference type="InterPro" id="IPR016032">
    <property type="entry name" value="Sig_transdc_resp-reg_C-effctor"/>
</dbReference>
<feature type="domain" description="HTH luxR-type" evidence="5">
    <location>
        <begin position="288"/>
        <end position="353"/>
    </location>
</feature>
<evidence type="ECO:0000313" key="6">
    <source>
        <dbReference type="EMBL" id="GAA4668023.1"/>
    </source>
</evidence>
<keyword evidence="2" id="KW-0238">DNA-binding</keyword>
<evidence type="ECO:0000256" key="2">
    <source>
        <dbReference type="ARBA" id="ARBA00023125"/>
    </source>
</evidence>
<evidence type="ECO:0000256" key="4">
    <source>
        <dbReference type="SAM" id="MobiDB-lite"/>
    </source>
</evidence>
<keyword evidence="3" id="KW-0804">Transcription</keyword>